<evidence type="ECO:0000256" key="1">
    <source>
        <dbReference type="ARBA" id="ARBA00008361"/>
    </source>
</evidence>
<organism evidence="5 6">
    <name type="scientific">Fistulifera solaris</name>
    <name type="common">Oleaginous diatom</name>
    <dbReference type="NCBI Taxonomy" id="1519565"/>
    <lineage>
        <taxon>Eukaryota</taxon>
        <taxon>Sar</taxon>
        <taxon>Stramenopiles</taxon>
        <taxon>Ochrophyta</taxon>
        <taxon>Bacillariophyta</taxon>
        <taxon>Bacillariophyceae</taxon>
        <taxon>Bacillariophycidae</taxon>
        <taxon>Naviculales</taxon>
        <taxon>Naviculaceae</taxon>
        <taxon>Fistulifera</taxon>
    </lineage>
</organism>
<keyword evidence="2" id="KW-0489">Methyltransferase</keyword>
<evidence type="ECO:0000256" key="3">
    <source>
        <dbReference type="ARBA" id="ARBA00022679"/>
    </source>
</evidence>
<dbReference type="InParanoid" id="A0A1Z5JTW3"/>
<dbReference type="InterPro" id="IPR013217">
    <property type="entry name" value="Methyltransf_12"/>
</dbReference>
<proteinExistence type="inferred from homology"/>
<gene>
    <name evidence="5" type="ORF">FisN_5Hu105</name>
</gene>
<dbReference type="EMBL" id="BDSP01000117">
    <property type="protein sequence ID" value="GAX17457.1"/>
    <property type="molecule type" value="Genomic_DNA"/>
</dbReference>
<dbReference type="GO" id="GO:0032259">
    <property type="term" value="P:methylation"/>
    <property type="evidence" value="ECO:0007669"/>
    <property type="project" value="UniProtKB-KW"/>
</dbReference>
<evidence type="ECO:0000313" key="6">
    <source>
        <dbReference type="Proteomes" id="UP000198406"/>
    </source>
</evidence>
<comment type="caution">
    <text evidence="5">The sequence shown here is derived from an EMBL/GenBank/DDBJ whole genome shotgun (WGS) entry which is preliminary data.</text>
</comment>
<keyword evidence="6" id="KW-1185">Reference proteome</keyword>
<dbReference type="SUPFAM" id="SSF53335">
    <property type="entry name" value="S-adenosyl-L-methionine-dependent methyltransferases"/>
    <property type="match status" value="1"/>
</dbReference>
<evidence type="ECO:0000313" key="5">
    <source>
        <dbReference type="EMBL" id="GAX17457.1"/>
    </source>
</evidence>
<dbReference type="InterPro" id="IPR051419">
    <property type="entry name" value="Lys/N-term_MeTrsfase_sf"/>
</dbReference>
<dbReference type="Gene3D" id="3.40.50.150">
    <property type="entry name" value="Vaccinia Virus protein VP39"/>
    <property type="match status" value="1"/>
</dbReference>
<dbReference type="OrthoDB" id="411785at2759"/>
<dbReference type="InterPro" id="IPR029063">
    <property type="entry name" value="SAM-dependent_MTases_sf"/>
</dbReference>
<reference evidence="5 6" key="1">
    <citation type="journal article" date="2015" name="Plant Cell">
        <title>Oil accumulation by the oleaginous diatom Fistulifera solaris as revealed by the genome and transcriptome.</title>
        <authorList>
            <person name="Tanaka T."/>
            <person name="Maeda Y."/>
            <person name="Veluchamy A."/>
            <person name="Tanaka M."/>
            <person name="Abida H."/>
            <person name="Marechal E."/>
            <person name="Bowler C."/>
            <person name="Muto M."/>
            <person name="Sunaga Y."/>
            <person name="Tanaka M."/>
            <person name="Yoshino T."/>
            <person name="Taniguchi T."/>
            <person name="Fukuda Y."/>
            <person name="Nemoto M."/>
            <person name="Matsumoto M."/>
            <person name="Wong P.S."/>
            <person name="Aburatani S."/>
            <person name="Fujibuchi W."/>
        </authorList>
    </citation>
    <scope>NUCLEOTIDE SEQUENCE [LARGE SCALE GENOMIC DNA]</scope>
    <source>
        <strain evidence="5 6">JPCC DA0580</strain>
    </source>
</reference>
<dbReference type="GO" id="GO:0008168">
    <property type="term" value="F:methyltransferase activity"/>
    <property type="evidence" value="ECO:0007669"/>
    <property type="project" value="UniProtKB-KW"/>
</dbReference>
<dbReference type="AlphaFoldDB" id="A0A1Z5JTW3"/>
<comment type="similarity">
    <text evidence="1">Belongs to the methyltransferase superfamily.</text>
</comment>
<protein>
    <recommendedName>
        <fullName evidence="4">Methyltransferase type 12 domain-containing protein</fullName>
    </recommendedName>
</protein>
<sequence>MQNERTWQFWDDYYTSQEKDAQEWIVEPTIDLLEKLSEHLPRHNRTIHILEIGCGISTSARDFYSYLLKKNIDANVIATDISPVCIALNQQRDDLTPTEHRFEYRTLNVAEQHPDLNESFDIILDKGCLDTFAFRSKQRGQNQPYALLIRTVLDNIHSWLQPDGVYWVLTPRRKFRSVRDFRGFETVHRVELTTIPRGELVSTQQHTYLHVCQKNQQYLPNTDDHAFCKGHEETIDDDSSCPKCHKTFYEFRKGEPMDGQGKSVWWRRWRGHCRHCKRK</sequence>
<dbReference type="PANTHER" id="PTHR12176:SF80">
    <property type="entry name" value="EEF1A LYSINE METHYLTRANSFERASE 4"/>
    <property type="match status" value="1"/>
</dbReference>
<feature type="domain" description="Methyltransferase type 12" evidence="4">
    <location>
        <begin position="50"/>
        <end position="165"/>
    </location>
</feature>
<name>A0A1Z5JTW3_FISSO</name>
<dbReference type="PANTHER" id="PTHR12176">
    <property type="entry name" value="SAM-DEPENDENT METHYLTRANSFERASE SUPERFAMILY PROTEIN"/>
    <property type="match status" value="1"/>
</dbReference>
<evidence type="ECO:0000256" key="2">
    <source>
        <dbReference type="ARBA" id="ARBA00022603"/>
    </source>
</evidence>
<evidence type="ECO:0000259" key="4">
    <source>
        <dbReference type="Pfam" id="PF08242"/>
    </source>
</evidence>
<dbReference type="Pfam" id="PF08242">
    <property type="entry name" value="Methyltransf_12"/>
    <property type="match status" value="1"/>
</dbReference>
<dbReference type="Proteomes" id="UP000198406">
    <property type="component" value="Unassembled WGS sequence"/>
</dbReference>
<accession>A0A1Z5JTW3</accession>
<dbReference type="CDD" id="cd02440">
    <property type="entry name" value="AdoMet_MTases"/>
    <property type="match status" value="1"/>
</dbReference>
<keyword evidence="3" id="KW-0808">Transferase</keyword>